<dbReference type="Pfam" id="PF13731">
    <property type="entry name" value="WxL"/>
    <property type="match status" value="1"/>
</dbReference>
<feature type="domain" description="WxL" evidence="3">
    <location>
        <begin position="28"/>
        <end position="258"/>
    </location>
</feature>
<dbReference type="EMBL" id="JAEEGA010000024">
    <property type="protein sequence ID" value="MBP1044257.1"/>
    <property type="molecule type" value="Genomic_DNA"/>
</dbReference>
<name>A0A940PAE6_9ENTE</name>
<proteinExistence type="predicted"/>
<sequence length="258" mass="26319">MKLRTLSAAALLATLALGTLAPTAASAATDLKSNGSVKIIEGGAGGPDTETTDPEEPGTKLPPTDPGSPDENTNPATGSLIIEKTTNLEFGEVGTSADDIKEKYATPMSFEGGTKKRGAYVQWADVRSGASFGYTVNAQLTKQFTSGGNVLGGSTISFSNGLAVADGANTNLIPSNVATGFTLSEAPTDKKTVVTASQAAEEGKGRFIMSFGQSDDSTIGTPGTEDESVELKIPAGTASNMVEGVYDAEITWTIEAAP</sequence>
<evidence type="ECO:0000256" key="2">
    <source>
        <dbReference type="SAM" id="SignalP"/>
    </source>
</evidence>
<evidence type="ECO:0000256" key="1">
    <source>
        <dbReference type="SAM" id="MobiDB-lite"/>
    </source>
</evidence>
<organism evidence="4 5">
    <name type="scientific">Vagococcus allomyrinae</name>
    <dbReference type="NCBI Taxonomy" id="2794353"/>
    <lineage>
        <taxon>Bacteria</taxon>
        <taxon>Bacillati</taxon>
        <taxon>Bacillota</taxon>
        <taxon>Bacilli</taxon>
        <taxon>Lactobacillales</taxon>
        <taxon>Enterococcaceae</taxon>
        <taxon>Vagococcus</taxon>
    </lineage>
</organism>
<keyword evidence="5" id="KW-1185">Reference proteome</keyword>
<gene>
    <name evidence="4" type="ORF">I6N95_24930</name>
</gene>
<dbReference type="InterPro" id="IPR027994">
    <property type="entry name" value="WxL_dom"/>
</dbReference>
<feature type="chain" id="PRO_5037575144" evidence="2">
    <location>
        <begin position="28"/>
        <end position="258"/>
    </location>
</feature>
<accession>A0A940PAE6</accession>
<protein>
    <submittedName>
        <fullName evidence="4">WxL domain-containing protein</fullName>
    </submittedName>
</protein>
<evidence type="ECO:0000259" key="3">
    <source>
        <dbReference type="Pfam" id="PF13731"/>
    </source>
</evidence>
<dbReference type="RefSeq" id="WP_209532590.1">
    <property type="nucleotide sequence ID" value="NZ_JAEEGA010000024.1"/>
</dbReference>
<feature type="region of interest" description="Disordered" evidence="1">
    <location>
        <begin position="38"/>
        <end position="77"/>
    </location>
</feature>
<evidence type="ECO:0000313" key="4">
    <source>
        <dbReference type="EMBL" id="MBP1044257.1"/>
    </source>
</evidence>
<reference evidence="4" key="1">
    <citation type="submission" date="2020-12" db="EMBL/GenBank/DDBJ databases">
        <title>Vagococcus allomyrinae sp. nov. and Enterococcus lavae sp. nov., isolated from the larvae of Allomyrina dichotoma.</title>
        <authorList>
            <person name="Lee S.D."/>
        </authorList>
    </citation>
    <scope>NUCLEOTIDE SEQUENCE</scope>
    <source>
        <strain evidence="4">BWB3-3</strain>
    </source>
</reference>
<dbReference type="Proteomes" id="UP000674938">
    <property type="component" value="Unassembled WGS sequence"/>
</dbReference>
<keyword evidence="2" id="KW-0732">Signal</keyword>
<feature type="signal peptide" evidence="2">
    <location>
        <begin position="1"/>
        <end position="27"/>
    </location>
</feature>
<dbReference type="AlphaFoldDB" id="A0A940PAE6"/>
<comment type="caution">
    <text evidence="4">The sequence shown here is derived from an EMBL/GenBank/DDBJ whole genome shotgun (WGS) entry which is preliminary data.</text>
</comment>
<evidence type="ECO:0000313" key="5">
    <source>
        <dbReference type="Proteomes" id="UP000674938"/>
    </source>
</evidence>